<reference evidence="4" key="1">
    <citation type="journal article" date="2019" name="Int. J. Syst. Evol. Microbiol.">
        <title>Halobacteriovorax valvorus sp. nov., a novel prokaryotic predator isolated from coastal seawater of China.</title>
        <authorList>
            <person name="Chen M.-X."/>
        </authorList>
    </citation>
    <scope>NUCLEOTIDE SEQUENCE [LARGE SCALE GENOMIC DNA]</scope>
    <source>
        <strain evidence="4">BL9</strain>
    </source>
</reference>
<gene>
    <name evidence="3" type="ORF">DAY19_04650</name>
</gene>
<dbReference type="RefSeq" id="WP_133296883.1">
    <property type="nucleotide sequence ID" value="NZ_QDKL01000001.1"/>
</dbReference>
<dbReference type="PANTHER" id="PTHR45947:SF3">
    <property type="entry name" value="SULFOQUINOVOSYL TRANSFERASE SQD2"/>
    <property type="match status" value="1"/>
</dbReference>
<comment type="caution">
    <text evidence="3">The sequence shown here is derived from an EMBL/GenBank/DDBJ whole genome shotgun (WGS) entry which is preliminary data.</text>
</comment>
<accession>A0ABY0IJD4</accession>
<dbReference type="Pfam" id="PF13439">
    <property type="entry name" value="Glyco_transf_4"/>
    <property type="match status" value="1"/>
</dbReference>
<proteinExistence type="predicted"/>
<evidence type="ECO:0000259" key="1">
    <source>
        <dbReference type="Pfam" id="PF00534"/>
    </source>
</evidence>
<dbReference type="InterPro" id="IPR001296">
    <property type="entry name" value="Glyco_trans_1"/>
</dbReference>
<sequence length="348" mass="39712">MNHILIGTLEQGGAERQVSYLSREDFIDSVFSFSNSNFYQIPKHKTILSKLHMNKFALLLLAPLFIARIIRKGDTIISFMEMSNIINILTKIFKKHKAVISIRTNLNRFNRGFVRSFFLKLILFLYRYADLVVINSEEGKRILIDLGLSDKKIKVLPNALDLSSVVNLQSKEKVSKRIIFCGRFNKIKNISGLLNVFKALIRKDSEFKLYMIGDGPLRSNIEDFIYENGLSGNITLVGLQKNPFKYFNPGSILLLTSFNEGLPNVLIEALACGLPVISSDCKTGPREIIADKYGVLLPIPISSKEFDQWAIKILETSKNYAEFSKLSLERAEDYELRSIMNKWRLLIT</sequence>
<dbReference type="PANTHER" id="PTHR45947">
    <property type="entry name" value="SULFOQUINOVOSYL TRANSFERASE SQD2"/>
    <property type="match status" value="1"/>
</dbReference>
<keyword evidence="4" id="KW-1185">Reference proteome</keyword>
<dbReference type="InterPro" id="IPR050194">
    <property type="entry name" value="Glycosyltransferase_grp1"/>
</dbReference>
<feature type="domain" description="Glycosyltransferase subfamily 4-like N-terminal" evidence="2">
    <location>
        <begin position="56"/>
        <end position="163"/>
    </location>
</feature>
<dbReference type="Pfam" id="PF00534">
    <property type="entry name" value="Glycos_transf_1"/>
    <property type="match status" value="1"/>
</dbReference>
<organism evidence="3 4">
    <name type="scientific">Halobacteriovorax vibrionivorans</name>
    <dbReference type="NCBI Taxonomy" id="2152716"/>
    <lineage>
        <taxon>Bacteria</taxon>
        <taxon>Pseudomonadati</taxon>
        <taxon>Bdellovibrionota</taxon>
        <taxon>Bacteriovoracia</taxon>
        <taxon>Bacteriovoracales</taxon>
        <taxon>Halobacteriovoraceae</taxon>
        <taxon>Halobacteriovorax</taxon>
    </lineage>
</organism>
<evidence type="ECO:0000313" key="3">
    <source>
        <dbReference type="EMBL" id="RZF23065.1"/>
    </source>
</evidence>
<evidence type="ECO:0000259" key="2">
    <source>
        <dbReference type="Pfam" id="PF13439"/>
    </source>
</evidence>
<feature type="domain" description="Glycosyl transferase family 1" evidence="1">
    <location>
        <begin position="173"/>
        <end position="325"/>
    </location>
</feature>
<protein>
    <submittedName>
        <fullName evidence="3">Glycosyltransferase</fullName>
    </submittedName>
</protein>
<name>A0ABY0IJD4_9BACT</name>
<dbReference type="Gene3D" id="3.40.50.2000">
    <property type="entry name" value="Glycogen Phosphorylase B"/>
    <property type="match status" value="2"/>
</dbReference>
<dbReference type="EMBL" id="QDKL01000001">
    <property type="protein sequence ID" value="RZF23065.1"/>
    <property type="molecule type" value="Genomic_DNA"/>
</dbReference>
<dbReference type="InterPro" id="IPR028098">
    <property type="entry name" value="Glyco_trans_4-like_N"/>
</dbReference>
<dbReference type="SUPFAM" id="SSF53756">
    <property type="entry name" value="UDP-Glycosyltransferase/glycogen phosphorylase"/>
    <property type="match status" value="1"/>
</dbReference>
<evidence type="ECO:0000313" key="4">
    <source>
        <dbReference type="Proteomes" id="UP000443582"/>
    </source>
</evidence>
<dbReference type="Proteomes" id="UP000443582">
    <property type="component" value="Unassembled WGS sequence"/>
</dbReference>